<evidence type="ECO:0000256" key="8">
    <source>
        <dbReference type="ARBA" id="ARBA00023027"/>
    </source>
</evidence>
<dbReference type="InterPro" id="IPR046826">
    <property type="entry name" value="PDH_N"/>
</dbReference>
<protein>
    <recommendedName>
        <fullName evidence="3">prephenate dehydrogenase</fullName>
        <ecNumber evidence="3">1.3.1.12</ecNumber>
    </recommendedName>
</protein>
<evidence type="ECO:0000256" key="3">
    <source>
        <dbReference type="ARBA" id="ARBA00012068"/>
    </source>
</evidence>
<dbReference type="InterPro" id="IPR003099">
    <property type="entry name" value="Prephen_DH"/>
</dbReference>
<dbReference type="Gene3D" id="3.40.50.720">
    <property type="entry name" value="NAD(P)-binding Rossmann-like Domain"/>
    <property type="match status" value="1"/>
</dbReference>
<dbReference type="Pfam" id="PF02153">
    <property type="entry name" value="PDH_N"/>
    <property type="match status" value="1"/>
</dbReference>
<evidence type="ECO:0000256" key="7">
    <source>
        <dbReference type="ARBA" id="ARBA00023002"/>
    </source>
</evidence>
<evidence type="ECO:0000256" key="5">
    <source>
        <dbReference type="ARBA" id="ARBA00022605"/>
    </source>
</evidence>
<dbReference type="SUPFAM" id="SSF48179">
    <property type="entry name" value="6-phosphogluconate dehydrogenase C-terminal domain-like"/>
    <property type="match status" value="1"/>
</dbReference>
<gene>
    <name evidence="13" type="primary">aroA_2</name>
    <name evidence="13" type="ORF">MSP8886_02135</name>
</gene>
<dbReference type="GO" id="GO:0070403">
    <property type="term" value="F:NAD+ binding"/>
    <property type="evidence" value="ECO:0007669"/>
    <property type="project" value="InterPro"/>
</dbReference>
<keyword evidence="14" id="KW-1185">Reference proteome</keyword>
<comment type="catalytic activity">
    <reaction evidence="10">
        <text>prephenate + NAD(+) = 3-(4-hydroxyphenyl)pyruvate + CO2 + NADH</text>
        <dbReference type="Rhea" id="RHEA:13869"/>
        <dbReference type="ChEBI" id="CHEBI:16526"/>
        <dbReference type="ChEBI" id="CHEBI:29934"/>
        <dbReference type="ChEBI" id="CHEBI:36242"/>
        <dbReference type="ChEBI" id="CHEBI:57540"/>
        <dbReference type="ChEBI" id="CHEBI:57945"/>
        <dbReference type="EC" id="1.3.1.12"/>
    </reaction>
</comment>
<proteinExistence type="inferred from homology"/>
<dbReference type="Gene3D" id="1.10.3660.10">
    <property type="entry name" value="6-phosphogluconate dehydrogenase C-terminal like domain"/>
    <property type="match status" value="1"/>
</dbReference>
<dbReference type="FunFam" id="1.10.3660.10:FF:000003">
    <property type="entry name" value="Prephenate dehydrogenase"/>
    <property type="match status" value="1"/>
</dbReference>
<keyword evidence="5" id="KW-0028">Amino-acid biosynthesis</keyword>
<dbReference type="InterPro" id="IPR036968">
    <property type="entry name" value="Enolpyruvate_Tfrase_sf"/>
</dbReference>
<keyword evidence="11" id="KW-0812">Transmembrane</keyword>
<dbReference type="FunFam" id="3.40.50.720:FF:000208">
    <property type="entry name" value="Prephenate dehydrogenase"/>
    <property type="match status" value="1"/>
</dbReference>
<dbReference type="EMBL" id="FLOB01000004">
    <property type="protein sequence ID" value="SBS31483.1"/>
    <property type="molecule type" value="Genomic_DNA"/>
</dbReference>
<dbReference type="EC" id="1.3.1.12" evidence="3"/>
<dbReference type="AlphaFoldDB" id="A0A1A8THE1"/>
<evidence type="ECO:0000259" key="12">
    <source>
        <dbReference type="PROSITE" id="PS51176"/>
    </source>
</evidence>
<keyword evidence="6 13" id="KW-0808">Transferase</keyword>
<feature type="transmembrane region" description="Helical" evidence="11">
    <location>
        <begin position="21"/>
        <end position="40"/>
    </location>
</feature>
<evidence type="ECO:0000313" key="14">
    <source>
        <dbReference type="Proteomes" id="UP000092544"/>
    </source>
</evidence>
<dbReference type="InterPro" id="IPR008927">
    <property type="entry name" value="6-PGluconate_DH-like_C_sf"/>
</dbReference>
<dbReference type="InterPro" id="IPR001986">
    <property type="entry name" value="Enolpyruvate_Tfrase_dom"/>
</dbReference>
<dbReference type="GO" id="GO:0004665">
    <property type="term" value="F:prephenate dehydrogenase (NADP+) activity"/>
    <property type="evidence" value="ECO:0007669"/>
    <property type="project" value="InterPro"/>
</dbReference>
<organism evidence="13 14">
    <name type="scientific">Marinomonas spartinae</name>
    <dbReference type="NCBI Taxonomy" id="1792290"/>
    <lineage>
        <taxon>Bacteria</taxon>
        <taxon>Pseudomonadati</taxon>
        <taxon>Pseudomonadota</taxon>
        <taxon>Gammaproteobacteria</taxon>
        <taxon>Oceanospirillales</taxon>
        <taxon>Oceanospirillaceae</taxon>
        <taxon>Marinomonas</taxon>
    </lineage>
</organism>
<evidence type="ECO:0000313" key="13">
    <source>
        <dbReference type="EMBL" id="SBS31483.1"/>
    </source>
</evidence>
<dbReference type="Pfam" id="PF00275">
    <property type="entry name" value="EPSP_synthase"/>
    <property type="match status" value="1"/>
</dbReference>
<dbReference type="GO" id="GO:0016765">
    <property type="term" value="F:transferase activity, transferring alkyl or aryl (other than methyl) groups"/>
    <property type="evidence" value="ECO:0007669"/>
    <property type="project" value="InterPro"/>
</dbReference>
<evidence type="ECO:0000256" key="9">
    <source>
        <dbReference type="ARBA" id="ARBA00023141"/>
    </source>
</evidence>
<reference evidence="13 14" key="1">
    <citation type="submission" date="2016-06" db="EMBL/GenBank/DDBJ databases">
        <authorList>
            <person name="Kjaerup R.B."/>
            <person name="Dalgaard T.S."/>
            <person name="Juul-Madsen H.R."/>
        </authorList>
    </citation>
    <scope>NUCLEOTIDE SEQUENCE [LARGE SCALE GENOMIC DNA]</scope>
    <source>
        <strain evidence="13 14">CECT 8886</strain>
    </source>
</reference>
<dbReference type="GO" id="GO:0006571">
    <property type="term" value="P:tyrosine biosynthetic process"/>
    <property type="evidence" value="ECO:0007669"/>
    <property type="project" value="UniProtKB-KW"/>
</dbReference>
<dbReference type="Proteomes" id="UP000092544">
    <property type="component" value="Unassembled WGS sequence"/>
</dbReference>
<dbReference type="SUPFAM" id="SSF51735">
    <property type="entry name" value="NAD(P)-binding Rossmann-fold domains"/>
    <property type="match status" value="1"/>
</dbReference>
<evidence type="ECO:0000256" key="1">
    <source>
        <dbReference type="ARBA" id="ARBA00005067"/>
    </source>
</evidence>
<keyword evidence="9" id="KW-0057">Aromatic amino acid biosynthesis</keyword>
<evidence type="ECO:0000256" key="10">
    <source>
        <dbReference type="ARBA" id="ARBA00049260"/>
    </source>
</evidence>
<evidence type="ECO:0000256" key="6">
    <source>
        <dbReference type="ARBA" id="ARBA00022679"/>
    </source>
</evidence>
<keyword evidence="8" id="KW-0520">NAD</keyword>
<dbReference type="PANTHER" id="PTHR21363:SF0">
    <property type="entry name" value="PREPHENATE DEHYDROGENASE [NADP(+)]"/>
    <property type="match status" value="1"/>
</dbReference>
<keyword evidence="11" id="KW-1133">Transmembrane helix</keyword>
<evidence type="ECO:0000256" key="11">
    <source>
        <dbReference type="SAM" id="Phobius"/>
    </source>
</evidence>
<dbReference type="Pfam" id="PF20463">
    <property type="entry name" value="PDH_C"/>
    <property type="match status" value="1"/>
</dbReference>
<dbReference type="PANTHER" id="PTHR21363">
    <property type="entry name" value="PREPHENATE DEHYDROGENASE"/>
    <property type="match status" value="1"/>
</dbReference>
<accession>A0A1A8THE1</accession>
<keyword evidence="4" id="KW-0827">Tyrosine biosynthesis</keyword>
<feature type="domain" description="Prephenate/arogenate dehydrogenase" evidence="12">
    <location>
        <begin position="25"/>
        <end position="312"/>
    </location>
</feature>
<dbReference type="InterPro" id="IPR046825">
    <property type="entry name" value="PDH_C"/>
</dbReference>
<dbReference type="STRING" id="1792290.MSP8886_02135"/>
<keyword evidence="7" id="KW-0560">Oxidoreductase</keyword>
<evidence type="ECO:0000256" key="4">
    <source>
        <dbReference type="ARBA" id="ARBA00022498"/>
    </source>
</evidence>
<evidence type="ECO:0000256" key="2">
    <source>
        <dbReference type="ARBA" id="ARBA00007964"/>
    </source>
</evidence>
<comment type="similarity">
    <text evidence="2">Belongs to the prephenate/arogenate dehydrogenase family.</text>
</comment>
<sequence length="750" mass="80367">MANTVRYKGLISVLDMDKKEVPLFGNVLVVGLGMIGGSFAKALKERGLATLYGADRRESELVLGVSSGVIDHPAMLSSEFIAKMDVIVLATPVRAMESVLSEIKPYLKPTTLLTDVGSTKGSVVEAAKQVFGDMPANFIPGHPIAGAEKSGVLAANSHLFENHMAIVTPLPVSNPVLVDRLHQLWMAIGADVVSMDVEHHDYVLASSSHLPHLLAYTLVDALANSDRSQDVFKFAAGGFRDFTRIASSDPVMWRDVFLSNKKATLATLDHFTERLAVMREAVEQGDGAGMFGVFTRAKSARDHFLRLLEHRTSGQAKEIKPISLRVSPVSSIKGEISLLGDKFLSHKAITLACLSEGISVLRNVDLSGDVLITLQAFRDMGVVIEQVAANQLRIHGVGLRGLKAPIAPINVHESIMSLHLLLPVLAAQTFSSKVIAEGVLLNRPMGNLFDLVHSMGSRLTPSAADCLPVALEPSALEGKVLVVPYGAELLDTTALLALLFLPEGARLQGGSTLEVNRDVFASFFIRLEGQEGGVALSGLPPKGNDITLPGDGMKAAWWMLLASLSPGSKLTLKNVFCERLSKAYWPLLKSAGANFSVQQGKEGGFEVAELIVSFAQLSPLVLNAEQVYEVRDMLPLLCVAAACSNGVSILEGINLLPYYDEDRVQYLVDALVQVGVGCEYHSGHLKIVGGFPAGGEMDCAGDYHLALAMLAIAVRGSGPTKVDDCQKLLNEFTELQEVAVRVGFHCAVAQ</sequence>
<dbReference type="InterPro" id="IPR036291">
    <property type="entry name" value="NAD(P)-bd_dom_sf"/>
</dbReference>
<dbReference type="InterPro" id="IPR050812">
    <property type="entry name" value="Preph/Arog_dehydrog"/>
</dbReference>
<dbReference type="InterPro" id="IPR013792">
    <property type="entry name" value="RNA3'P_cycl/enolpyr_Trfase_a/b"/>
</dbReference>
<dbReference type="GO" id="GO:0008977">
    <property type="term" value="F:prephenate dehydrogenase (NAD+) activity"/>
    <property type="evidence" value="ECO:0007669"/>
    <property type="project" value="UniProtKB-EC"/>
</dbReference>
<dbReference type="Gene3D" id="3.65.10.10">
    <property type="entry name" value="Enolpyruvate transferase domain"/>
    <property type="match status" value="2"/>
</dbReference>
<dbReference type="PROSITE" id="PS51176">
    <property type="entry name" value="PDH_ADH"/>
    <property type="match status" value="1"/>
</dbReference>
<dbReference type="SUPFAM" id="SSF55205">
    <property type="entry name" value="EPT/RTPC-like"/>
    <property type="match status" value="1"/>
</dbReference>
<keyword evidence="11" id="KW-0472">Membrane</keyword>
<comment type="pathway">
    <text evidence="1">Amino-acid biosynthesis; L-tyrosine biosynthesis; (4-hydroxyphenyl)pyruvate from prephenate (NAD(+) route): step 1/1.</text>
</comment>
<name>A0A1A8THE1_9GAMM</name>